<accession>A0A9P6U5Z7</accession>
<dbReference type="Proteomes" id="UP000807716">
    <property type="component" value="Unassembled WGS sequence"/>
</dbReference>
<dbReference type="EMBL" id="JAAAJB010000238">
    <property type="protein sequence ID" value="KAG0260767.1"/>
    <property type="molecule type" value="Genomic_DNA"/>
</dbReference>
<evidence type="ECO:0000313" key="3">
    <source>
        <dbReference type="Proteomes" id="UP000807716"/>
    </source>
</evidence>
<feature type="region of interest" description="Disordered" evidence="1">
    <location>
        <begin position="26"/>
        <end position="54"/>
    </location>
</feature>
<organism evidence="2 3">
    <name type="scientific">Actinomortierella ambigua</name>
    <dbReference type="NCBI Taxonomy" id="1343610"/>
    <lineage>
        <taxon>Eukaryota</taxon>
        <taxon>Fungi</taxon>
        <taxon>Fungi incertae sedis</taxon>
        <taxon>Mucoromycota</taxon>
        <taxon>Mortierellomycotina</taxon>
        <taxon>Mortierellomycetes</taxon>
        <taxon>Mortierellales</taxon>
        <taxon>Mortierellaceae</taxon>
        <taxon>Actinomortierella</taxon>
    </lineage>
</organism>
<dbReference type="AlphaFoldDB" id="A0A9P6U5Z7"/>
<reference evidence="2" key="1">
    <citation type="journal article" date="2020" name="Fungal Divers.">
        <title>Resolving the Mortierellaceae phylogeny through synthesis of multi-gene phylogenetics and phylogenomics.</title>
        <authorList>
            <person name="Vandepol N."/>
            <person name="Liber J."/>
            <person name="Desiro A."/>
            <person name="Na H."/>
            <person name="Kennedy M."/>
            <person name="Barry K."/>
            <person name="Grigoriev I.V."/>
            <person name="Miller A.N."/>
            <person name="O'Donnell K."/>
            <person name="Stajich J.E."/>
            <person name="Bonito G."/>
        </authorList>
    </citation>
    <scope>NUCLEOTIDE SEQUENCE</scope>
    <source>
        <strain evidence="2">BC1065</strain>
    </source>
</reference>
<evidence type="ECO:0000256" key="1">
    <source>
        <dbReference type="SAM" id="MobiDB-lite"/>
    </source>
</evidence>
<protein>
    <submittedName>
        <fullName evidence="2">Uncharacterized protein</fullName>
    </submittedName>
</protein>
<feature type="region of interest" description="Disordered" evidence="1">
    <location>
        <begin position="270"/>
        <end position="301"/>
    </location>
</feature>
<feature type="region of interest" description="Disordered" evidence="1">
    <location>
        <begin position="207"/>
        <end position="251"/>
    </location>
</feature>
<gene>
    <name evidence="2" type="ORF">DFQ27_003338</name>
</gene>
<name>A0A9P6U5Z7_9FUNG</name>
<dbReference type="OrthoDB" id="2447368at2759"/>
<evidence type="ECO:0000313" key="2">
    <source>
        <dbReference type="EMBL" id="KAG0260767.1"/>
    </source>
</evidence>
<feature type="compositionally biased region" description="Low complexity" evidence="1">
    <location>
        <begin position="228"/>
        <end position="247"/>
    </location>
</feature>
<proteinExistence type="predicted"/>
<comment type="caution">
    <text evidence="2">The sequence shown here is derived from an EMBL/GenBank/DDBJ whole genome shotgun (WGS) entry which is preliminary data.</text>
</comment>
<sequence>MGLSKQLSFIAQHILPAFALDNEHGPESRMLPHNHAMNNSSASRAIEEAESAAARRIRQQHPYHPHYQHNLVHNDTRSSYSTPPSLSSSPTHSSPSSTASSSSASSSAPHSGLASPTIGYPYPYQQSQYPYHQIQHPYPYQLQSQQPSSAAPYFQYSNCHSRFGGAQTLGPKGGYSYHRNQSRYQRRKAASTSYYYVDDDDDMMVGYEGHYDDGTHMSDASTPMALPQQQQQQKQKSAISSASNAQNGDSSLTAAGSLSSYSYETASLAHEQPSLRARPSILSSRHSSNTNGSSSEPSMLLPGTVEATTATPRSTLTVVSAATATAATRSTDGFKTAQRSLRRIAQCSIDSSDWCSTKAGQYTRSYADTSFKATSYGEGRRMRRM</sequence>
<feature type="compositionally biased region" description="Low complexity" evidence="1">
    <location>
        <begin position="283"/>
        <end position="298"/>
    </location>
</feature>
<feature type="region of interest" description="Disordered" evidence="1">
    <location>
        <begin position="68"/>
        <end position="119"/>
    </location>
</feature>
<keyword evidence="3" id="KW-1185">Reference proteome</keyword>
<feature type="compositionally biased region" description="Low complexity" evidence="1">
    <location>
        <begin position="78"/>
        <end position="119"/>
    </location>
</feature>